<dbReference type="Proteomes" id="UP000289455">
    <property type="component" value="Unassembled WGS sequence"/>
</dbReference>
<gene>
    <name evidence="2" type="ORF">ESB04_09080</name>
</gene>
<keyword evidence="1" id="KW-0732">Signal</keyword>
<dbReference type="EMBL" id="SDHY01000005">
    <property type="protein sequence ID" value="RXK48189.1"/>
    <property type="molecule type" value="Genomic_DNA"/>
</dbReference>
<proteinExistence type="predicted"/>
<evidence type="ECO:0000313" key="2">
    <source>
        <dbReference type="EMBL" id="RXK48189.1"/>
    </source>
</evidence>
<feature type="chain" id="PRO_5020953525" description="Lipocalin-like domain-containing protein" evidence="1">
    <location>
        <begin position="19"/>
        <end position="163"/>
    </location>
</feature>
<keyword evidence="3" id="KW-1185">Reference proteome</keyword>
<reference evidence="2 3" key="1">
    <citation type="submission" date="2019-01" db="EMBL/GenBank/DDBJ databases">
        <title>Cytophagaceae bacterium strain CAR-16.</title>
        <authorList>
            <person name="Chen W.-M."/>
        </authorList>
    </citation>
    <scope>NUCLEOTIDE SEQUENCE [LARGE SCALE GENOMIC DNA]</scope>
    <source>
        <strain evidence="2 3">CAR-16</strain>
    </source>
</reference>
<dbReference type="OrthoDB" id="964758at2"/>
<accession>A0A4Q1BYN1</accession>
<dbReference type="PROSITE" id="PS51257">
    <property type="entry name" value="PROKAR_LIPOPROTEIN"/>
    <property type="match status" value="1"/>
</dbReference>
<feature type="signal peptide" evidence="1">
    <location>
        <begin position="1"/>
        <end position="18"/>
    </location>
</feature>
<dbReference type="RefSeq" id="WP_129027424.1">
    <property type="nucleotide sequence ID" value="NZ_SDHY01000005.1"/>
</dbReference>
<evidence type="ECO:0000313" key="3">
    <source>
        <dbReference type="Proteomes" id="UP000289455"/>
    </source>
</evidence>
<name>A0A4Q1BYN1_9BACT</name>
<organism evidence="2 3">
    <name type="scientific">Aquirufa rosea</name>
    <dbReference type="NCBI Taxonomy" id="2509241"/>
    <lineage>
        <taxon>Bacteria</taxon>
        <taxon>Pseudomonadati</taxon>
        <taxon>Bacteroidota</taxon>
        <taxon>Cytophagia</taxon>
        <taxon>Cytophagales</taxon>
        <taxon>Flectobacillaceae</taxon>
        <taxon>Aquirufa</taxon>
    </lineage>
</organism>
<protein>
    <recommendedName>
        <fullName evidence="4">Lipocalin-like domain-containing protein</fullName>
    </recommendedName>
</protein>
<evidence type="ECO:0000256" key="1">
    <source>
        <dbReference type="SAM" id="SignalP"/>
    </source>
</evidence>
<sequence>MKYTFRLFITVLCFGFIAACSKNDPVNPTPPTPVTPTVSELIKKVWSASNVQWDGNVQFDKTASSNLVAGYAQFKLDLSNTSAASLTEYDGNKFTGTYSLSSDNKTLTLSGLKTSDGTEPTGTGGTLAFSISGVPTASTLVIESTTAYVKASNKKIRLSLVNP</sequence>
<dbReference type="AlphaFoldDB" id="A0A4Q1BYN1"/>
<evidence type="ECO:0008006" key="4">
    <source>
        <dbReference type="Google" id="ProtNLM"/>
    </source>
</evidence>
<comment type="caution">
    <text evidence="2">The sequence shown here is derived from an EMBL/GenBank/DDBJ whole genome shotgun (WGS) entry which is preliminary data.</text>
</comment>